<dbReference type="GO" id="GO:0045046">
    <property type="term" value="P:protein import into peroxisome membrane"/>
    <property type="evidence" value="ECO:0007669"/>
    <property type="project" value="TreeGrafter"/>
</dbReference>
<dbReference type="EMBL" id="CAJOAX010001062">
    <property type="protein sequence ID" value="CAF3681472.1"/>
    <property type="molecule type" value="Genomic_DNA"/>
</dbReference>
<protein>
    <recommendedName>
        <fullName evidence="2">Peroxisomal biogenesis factor 3</fullName>
    </recommendedName>
    <alternativeName>
        <fullName evidence="5">Peroxisomal assembly protein PEX3</fullName>
    </alternativeName>
</protein>
<dbReference type="PANTHER" id="PTHR28080">
    <property type="entry name" value="PEROXISOMAL BIOGENESIS FACTOR 3"/>
    <property type="match status" value="1"/>
</dbReference>
<evidence type="ECO:0000313" key="7">
    <source>
        <dbReference type="EMBL" id="CAF3681472.1"/>
    </source>
</evidence>
<evidence type="ECO:0000313" key="8">
    <source>
        <dbReference type="Proteomes" id="UP000663882"/>
    </source>
</evidence>
<name>A0A813WIS4_9BILA</name>
<comment type="caution">
    <text evidence="6">The sequence shown here is derived from an EMBL/GenBank/DDBJ whole genome shotgun (WGS) entry which is preliminary data.</text>
</comment>
<evidence type="ECO:0000256" key="4">
    <source>
        <dbReference type="ARBA" id="ARBA00025338"/>
    </source>
</evidence>
<dbReference type="InterPro" id="IPR006966">
    <property type="entry name" value="Peroxin-3"/>
</dbReference>
<evidence type="ECO:0000256" key="2">
    <source>
        <dbReference type="ARBA" id="ARBA00014294"/>
    </source>
</evidence>
<dbReference type="GO" id="GO:0005778">
    <property type="term" value="C:peroxisomal membrane"/>
    <property type="evidence" value="ECO:0007669"/>
    <property type="project" value="InterPro"/>
</dbReference>
<dbReference type="OrthoDB" id="45930at2759"/>
<dbReference type="Proteomes" id="UP000663882">
    <property type="component" value="Unassembled WGS sequence"/>
</dbReference>
<sequence length="456" mass="52239">MWQLIKRHRRKLFIISLLTGGGYAAFRFLQGKLARMLNDQDKMLMEWKKQLYYEHNRDTSLRTSTDIFAQVVLNINRRFQCENILTRLSTISDSTEKRELWEQLRIECFARLFTFAYSSSFVLALTELVVSALSGRLYSQSQLQQLSIREQHTTTAGGISSTSKSSHAESTQDHSSLLSRDIQLACLDVIRYTTDAGMNNLIDDVRKATQSILSRIPLQQMLDINDIIWYCSEIRHQIEKKRHQSVNNHYPLLKYVRSISLPSRSTQPATTTTSAYSLSNVITTASSLITQRTHSPSSVFNVQQQFEIECIEMIESETFQRVLIQIIDQSFSNIYDEFAREMAKASPVTVNSLENNLNDSTIIHEIQLPFAKIVPISNNIYTKLSSHHEQLMLHFQSLACRPELHEYTKYAYDLFSNESLQSANRTAYSFLPLASSASASYLQSSLSSFLQSLMSP</sequence>
<comment type="function">
    <text evidence="4">Involved in peroxisome biosynthesis and integrity. Assembles membrane vesicles before the matrix proteins are translocated. As a docking factor for PEX19, is necessary for the import of peroxisomal membrane proteins in the peroxisomes.</text>
</comment>
<dbReference type="Pfam" id="PF04882">
    <property type="entry name" value="Peroxin-3"/>
    <property type="match status" value="1"/>
</dbReference>
<gene>
    <name evidence="7" type="ORF">OTI717_LOCUS11252</name>
    <name evidence="6" type="ORF">RFH988_LOCUS7020</name>
</gene>
<dbReference type="PANTHER" id="PTHR28080:SF1">
    <property type="entry name" value="PEROXISOMAL BIOGENESIS FACTOR 3"/>
    <property type="match status" value="1"/>
</dbReference>
<dbReference type="AlphaFoldDB" id="A0A813WIS4"/>
<evidence type="ECO:0000256" key="3">
    <source>
        <dbReference type="ARBA" id="ARBA00022593"/>
    </source>
</evidence>
<dbReference type="GO" id="GO:0030674">
    <property type="term" value="F:protein-macromolecule adaptor activity"/>
    <property type="evidence" value="ECO:0007669"/>
    <property type="project" value="TreeGrafter"/>
</dbReference>
<evidence type="ECO:0000313" key="6">
    <source>
        <dbReference type="EMBL" id="CAF0862010.1"/>
    </source>
</evidence>
<dbReference type="EMBL" id="CAJNOO010000218">
    <property type="protein sequence ID" value="CAF0862010.1"/>
    <property type="molecule type" value="Genomic_DNA"/>
</dbReference>
<accession>A0A813WIS4</accession>
<dbReference type="Proteomes" id="UP000663823">
    <property type="component" value="Unassembled WGS sequence"/>
</dbReference>
<evidence type="ECO:0000256" key="1">
    <source>
        <dbReference type="ARBA" id="ARBA00011494"/>
    </source>
</evidence>
<proteinExistence type="predicted"/>
<keyword evidence="3" id="KW-0962">Peroxisome biogenesis</keyword>
<organism evidence="6 8">
    <name type="scientific">Rotaria sordida</name>
    <dbReference type="NCBI Taxonomy" id="392033"/>
    <lineage>
        <taxon>Eukaryota</taxon>
        <taxon>Metazoa</taxon>
        <taxon>Spiralia</taxon>
        <taxon>Gnathifera</taxon>
        <taxon>Rotifera</taxon>
        <taxon>Eurotatoria</taxon>
        <taxon>Bdelloidea</taxon>
        <taxon>Philodinida</taxon>
        <taxon>Philodinidae</taxon>
        <taxon>Rotaria</taxon>
    </lineage>
</organism>
<comment type="subunit">
    <text evidence="1">Interacts with PEX19.</text>
</comment>
<reference evidence="6" key="1">
    <citation type="submission" date="2021-02" db="EMBL/GenBank/DDBJ databases">
        <authorList>
            <person name="Nowell W R."/>
        </authorList>
    </citation>
    <scope>NUCLEOTIDE SEQUENCE</scope>
</reference>
<evidence type="ECO:0000256" key="5">
    <source>
        <dbReference type="ARBA" id="ARBA00029630"/>
    </source>
</evidence>